<organism evidence="2 3">
    <name type="scientific">Amycolatopsis acidicola</name>
    <dbReference type="NCBI Taxonomy" id="2596893"/>
    <lineage>
        <taxon>Bacteria</taxon>
        <taxon>Bacillati</taxon>
        <taxon>Actinomycetota</taxon>
        <taxon>Actinomycetes</taxon>
        <taxon>Pseudonocardiales</taxon>
        <taxon>Pseudonocardiaceae</taxon>
        <taxon>Amycolatopsis</taxon>
    </lineage>
</organism>
<comment type="caution">
    <text evidence="2">The sequence shown here is derived from an EMBL/GenBank/DDBJ whole genome shotgun (WGS) entry which is preliminary data.</text>
</comment>
<feature type="region of interest" description="Disordered" evidence="1">
    <location>
        <begin position="100"/>
        <end position="126"/>
    </location>
</feature>
<dbReference type="AlphaFoldDB" id="A0A5N0UWX5"/>
<gene>
    <name evidence="2" type="ORF">FPZ12_029590</name>
</gene>
<sequence>MAPPKAVIDLVDDYGDPLDRDLSYYHGVDFVADFFGGAISPERMLSRIARLPEDSSFNAARLAKKFGRAETDFRGWTTDRLLAARLTTYLAWLTYAKQQENSKKKLTAPTPIPTPFDDGAAESKTSQFARMLQAAREARAARE</sequence>
<keyword evidence="3" id="KW-1185">Reference proteome</keyword>
<evidence type="ECO:0000313" key="3">
    <source>
        <dbReference type="Proteomes" id="UP000319769"/>
    </source>
</evidence>
<protein>
    <recommendedName>
        <fullName evidence="4">Tail assembly chaperone</fullName>
    </recommendedName>
</protein>
<proteinExistence type="predicted"/>
<evidence type="ECO:0008006" key="4">
    <source>
        <dbReference type="Google" id="ProtNLM"/>
    </source>
</evidence>
<reference evidence="2" key="1">
    <citation type="submission" date="2019-09" db="EMBL/GenBank/DDBJ databases">
        <authorList>
            <person name="Teo W.F.A."/>
            <person name="Duangmal K."/>
        </authorList>
    </citation>
    <scope>NUCLEOTIDE SEQUENCE [LARGE SCALE GENOMIC DNA]</scope>
    <source>
        <strain evidence="2">K81G1</strain>
    </source>
</reference>
<dbReference type="RefSeq" id="WP_144748807.1">
    <property type="nucleotide sequence ID" value="NZ_VMNW02000056.1"/>
</dbReference>
<evidence type="ECO:0000256" key="1">
    <source>
        <dbReference type="SAM" id="MobiDB-lite"/>
    </source>
</evidence>
<name>A0A5N0UWX5_9PSEU</name>
<dbReference type="EMBL" id="VMNW02000056">
    <property type="protein sequence ID" value="KAA9155551.1"/>
    <property type="molecule type" value="Genomic_DNA"/>
</dbReference>
<dbReference type="Proteomes" id="UP000319769">
    <property type="component" value="Unassembled WGS sequence"/>
</dbReference>
<accession>A0A5N0UWX5</accession>
<evidence type="ECO:0000313" key="2">
    <source>
        <dbReference type="EMBL" id="KAA9155551.1"/>
    </source>
</evidence>